<keyword evidence="2" id="KW-0472">Membrane</keyword>
<dbReference type="FunFam" id="2.80.10.50:FF:000005">
    <property type="entry name" value="Inositol 1,4,5-trisphosphate receptor type 2"/>
    <property type="match status" value="1"/>
</dbReference>
<dbReference type="GO" id="GO:0005509">
    <property type="term" value="F:calcium ion binding"/>
    <property type="evidence" value="ECO:0007669"/>
    <property type="project" value="TreeGrafter"/>
</dbReference>
<sequence>MRQRKQESDGESLVAMAVWCSCCIKNQTNFLAVNKRLPALLEKNAMRVSLDPSENEGSWFYILPFYKLRSTGDTVVLGDKVILNPVNGGSQVLHVAANHELPDDPGCKEVNVVNSTTPWKISLFMEHRENPDDVLKGGDVVRLFHAEQEKFLTMDEHKKKQHVFLRTTGRVLATSATSSKALWEVEVVQHDPCRGGAGHWNSLFRFKHLATVDDDTAVDGMRSKLRDSNNGPVYHLVPVPHANEIASIFELDPTTLTRADSLVPQSSFAFVHQHLGPQHSHHYRIIDRDEQKLVMSKVGSAIIKEDKEAFALVPVPAIEVRDLDFANDACKVLVGVSARLEKGTISQNERRSVTSLLQDIIYFIANGEADQNKSDALELQVTVTNRGRQKLLREQSILKQLFKILQTPFLEPSKDGEGPWLRLDELQDPKNAPYKYIFRLCYRIFRLSFQDYRKNQEYIAKHFGFMQKQIGYDILAEDTITALLHNNRKLLEKHITAAEIETFVGLVRKNMRQWEWRFLDYLSDLCLSNKVAIPVTQELICKSVLSPENADILLDTRMLLTPQEMEMDPDSFNYEDDDVIIIWGGHQTTRKLADLALRARGGGVEEQAIRTIIDTNWIYSATCASIANIWPSIDYRNILASTSFSTLPYELRASFCRLLLHMHVDRDPQEPVTPVKYARLWSKIPKQLSIQDYDNKLPEHENKEAVHKKFSSTMIFVEDYLCNLVHKAWSLHCKEQNKLTFEVVKLARELIYFGFYSFSDLLRLTRTLLNILDSASSPADAEYFHRNNQQQQTTSNQKIETPDEGGVLRLLSDMGAVMTSLALGTAGFAKSPMPLSLGKKQAQAALKKEDPLVMDTKLKIIEIHFSLYMFIMNMRLDYRISCLLSIFRREFDESSPSGGASGNDTPKLLEKRIDLESISLKAESIFDNHHTKIMGGMENGEDDDEDGAICDLDLDGQGGKTFLRVLLLLTMHEVLQAFKQVQLLNSDSDVESYKQIKADLDGLRLLVEKSELWVYKAKMATAEDEVGSPGINGGGDEKTVAIKKEPLDILDEEGQGQPDSLLLSLDNNKQHHSESSNKPAVRGPMLSSSDKQGSAIDLDIGPPLDESQAINYKQIQQILAIMNRLCVQPILSTTSFSGGGGSGGSVSGSGVGSSGGLRPRKHEQRLLRNMGVHTVVLDLLQIPYDRKEDVRMNELMRLAHEFLQNLPW</sequence>
<evidence type="ECO:0000259" key="4">
    <source>
        <dbReference type="PROSITE" id="PS50919"/>
    </source>
</evidence>
<accession>A0A8J2WFV5</accession>
<dbReference type="PANTHER" id="PTHR13715:SF102">
    <property type="entry name" value="INOSITOL 1,4,5-TRISPHOSPHATE RECEPTOR"/>
    <property type="match status" value="1"/>
</dbReference>
<dbReference type="InterPro" id="IPR035910">
    <property type="entry name" value="RyR/IP3R_RIH_dom_sf"/>
</dbReference>
<dbReference type="EMBL" id="CAKKLH010000030">
    <property type="protein sequence ID" value="CAH0100015.1"/>
    <property type="molecule type" value="Genomic_DNA"/>
</dbReference>
<dbReference type="Pfam" id="PF08709">
    <property type="entry name" value="Ins145_P3_rec"/>
    <property type="match status" value="1"/>
</dbReference>
<dbReference type="InterPro" id="IPR036300">
    <property type="entry name" value="MIR_dom_sf"/>
</dbReference>
<dbReference type="Pfam" id="PF02815">
    <property type="entry name" value="MIR"/>
    <property type="match status" value="1"/>
</dbReference>
<evidence type="ECO:0000256" key="2">
    <source>
        <dbReference type="RuleBase" id="RU368044"/>
    </source>
</evidence>
<dbReference type="GO" id="GO:0005220">
    <property type="term" value="F:inositol 1,4,5-trisphosphate-gated calcium channel activity"/>
    <property type="evidence" value="ECO:0007669"/>
    <property type="project" value="UniProtKB-UniRule"/>
</dbReference>
<evidence type="ECO:0000256" key="3">
    <source>
        <dbReference type="SAM" id="MobiDB-lite"/>
    </source>
</evidence>
<evidence type="ECO:0000313" key="5">
    <source>
        <dbReference type="EMBL" id="CAH0100015.1"/>
    </source>
</evidence>
<dbReference type="SMART" id="SM00472">
    <property type="entry name" value="MIR"/>
    <property type="match status" value="2"/>
</dbReference>
<feature type="domain" description="MIR" evidence="4">
    <location>
        <begin position="132"/>
        <end position="188"/>
    </location>
</feature>
<dbReference type="GO" id="GO:0030667">
    <property type="term" value="C:secretory granule membrane"/>
    <property type="evidence" value="ECO:0007669"/>
    <property type="project" value="TreeGrafter"/>
</dbReference>
<dbReference type="GO" id="GO:0005886">
    <property type="term" value="C:plasma membrane"/>
    <property type="evidence" value="ECO:0007669"/>
    <property type="project" value="TreeGrafter"/>
</dbReference>
<dbReference type="PANTHER" id="PTHR13715">
    <property type="entry name" value="RYANODINE RECEPTOR AND IP3 RECEPTOR"/>
    <property type="match status" value="1"/>
</dbReference>
<dbReference type="OrthoDB" id="76898at2759"/>
<dbReference type="Proteomes" id="UP000789390">
    <property type="component" value="Unassembled WGS sequence"/>
</dbReference>
<comment type="similarity">
    <text evidence="2">Belongs to the InsP3 receptor family.</text>
</comment>
<dbReference type="PROSITE" id="PS50919">
    <property type="entry name" value="MIR"/>
    <property type="match status" value="1"/>
</dbReference>
<name>A0A8J2WFV5_9CRUS</name>
<keyword evidence="2" id="KW-1071">Ligand-gated ion channel</keyword>
<dbReference type="SUPFAM" id="SSF100909">
    <property type="entry name" value="IP3 receptor type 1 binding core, domain 2"/>
    <property type="match status" value="2"/>
</dbReference>
<feature type="compositionally biased region" description="Gly residues" evidence="3">
    <location>
        <begin position="1137"/>
        <end position="1155"/>
    </location>
</feature>
<comment type="subunit">
    <text evidence="2">Homotetramer.</text>
</comment>
<feature type="region of interest" description="Disordered" evidence="3">
    <location>
        <begin position="1058"/>
        <end position="1100"/>
    </location>
</feature>
<comment type="domain">
    <text evidence="2">The receptor contains a calcium channel in its C-terminal extremity. Its large N-terminal cytoplasmic region has the ligand-binding site in the N-terminus and modulatory sites in the middle portion immediately upstream of the channel region.</text>
</comment>
<gene>
    <name evidence="5" type="ORF">DGAL_LOCUS2188</name>
</gene>
<dbReference type="InterPro" id="IPR000699">
    <property type="entry name" value="RIH_dom"/>
</dbReference>
<feature type="region of interest" description="Disordered" evidence="3">
    <location>
        <begin position="1137"/>
        <end position="1159"/>
    </location>
</feature>
<dbReference type="InterPro" id="IPR014821">
    <property type="entry name" value="Ins145_P3_rcpt"/>
</dbReference>
<dbReference type="GO" id="GO:0070679">
    <property type="term" value="F:inositol 1,4,5 trisphosphate binding"/>
    <property type="evidence" value="ECO:0007669"/>
    <property type="project" value="UniProtKB-UniRule"/>
</dbReference>
<proteinExistence type="inferred from homology"/>
<dbReference type="InterPro" id="IPR015925">
    <property type="entry name" value="Ryanodine_IP3_receptor"/>
</dbReference>
<keyword evidence="2" id="KW-0675">Receptor</keyword>
<comment type="function">
    <text evidence="2">Receptor for inositol 1,4,5-trisphosphate, a second messenger that mediates the release of intracellular calcium.</text>
</comment>
<keyword evidence="2" id="KW-0109">Calcium transport</keyword>
<keyword evidence="1" id="KW-0677">Repeat</keyword>
<keyword evidence="2" id="KW-0406">Ion transport</keyword>
<dbReference type="FunFam" id="1.25.10.30:FF:000001">
    <property type="entry name" value="Inositol 1,4,5-trisphosphate receptor, type 2"/>
    <property type="match status" value="1"/>
</dbReference>
<protein>
    <recommendedName>
        <fullName evidence="2">Inositol 1,4,5-trisphosphate receptor</fullName>
    </recommendedName>
</protein>
<dbReference type="GO" id="GO:0005789">
    <property type="term" value="C:endoplasmic reticulum membrane"/>
    <property type="evidence" value="ECO:0007669"/>
    <property type="project" value="UniProtKB-SubCell"/>
</dbReference>
<dbReference type="Gene3D" id="2.80.10.50">
    <property type="match status" value="2"/>
</dbReference>
<keyword evidence="2" id="KW-0256">Endoplasmic reticulum</keyword>
<keyword evidence="2" id="KW-0106">Calcium</keyword>
<keyword evidence="2" id="KW-0813">Transport</keyword>
<dbReference type="Gene3D" id="1.25.10.30">
    <property type="entry name" value="IP3 receptor type 1 binding core, RIH domain"/>
    <property type="match status" value="1"/>
</dbReference>
<comment type="caution">
    <text evidence="5">The sequence shown here is derived from an EMBL/GenBank/DDBJ whole genome shotgun (WGS) entry which is preliminary data.</text>
</comment>
<organism evidence="5 6">
    <name type="scientific">Daphnia galeata</name>
    <dbReference type="NCBI Taxonomy" id="27404"/>
    <lineage>
        <taxon>Eukaryota</taxon>
        <taxon>Metazoa</taxon>
        <taxon>Ecdysozoa</taxon>
        <taxon>Arthropoda</taxon>
        <taxon>Crustacea</taxon>
        <taxon>Branchiopoda</taxon>
        <taxon>Diplostraca</taxon>
        <taxon>Cladocera</taxon>
        <taxon>Anomopoda</taxon>
        <taxon>Daphniidae</taxon>
        <taxon>Daphnia</taxon>
    </lineage>
</organism>
<keyword evidence="2" id="KW-0407">Ion channel</keyword>
<dbReference type="SUPFAM" id="SSF82109">
    <property type="entry name" value="MIR domain"/>
    <property type="match status" value="2"/>
</dbReference>
<dbReference type="Pfam" id="PF01365">
    <property type="entry name" value="RYDR_ITPR"/>
    <property type="match status" value="1"/>
</dbReference>
<dbReference type="PROSITE" id="PS51257">
    <property type="entry name" value="PROKAR_LIPOPROTEIN"/>
    <property type="match status" value="1"/>
</dbReference>
<dbReference type="GO" id="GO:0051209">
    <property type="term" value="P:release of sequestered calcium ion into cytosol"/>
    <property type="evidence" value="ECO:0007669"/>
    <property type="project" value="UniProtKB-UniRule"/>
</dbReference>
<reference evidence="5" key="1">
    <citation type="submission" date="2021-11" db="EMBL/GenBank/DDBJ databases">
        <authorList>
            <person name="Schell T."/>
        </authorList>
    </citation>
    <scope>NUCLEOTIDE SEQUENCE</scope>
    <source>
        <strain evidence="5">M5</strain>
    </source>
</reference>
<dbReference type="PRINTS" id="PR00779">
    <property type="entry name" value="INSP3RECEPTR"/>
</dbReference>
<dbReference type="InterPro" id="IPR000493">
    <property type="entry name" value="InsP3_rcpt"/>
</dbReference>
<dbReference type="InterPro" id="IPR016093">
    <property type="entry name" value="MIR_motif"/>
</dbReference>
<keyword evidence="2" id="KW-0107">Calcium channel</keyword>
<comment type="subcellular location">
    <subcellularLocation>
        <location evidence="2">Endoplasmic reticulum membrane</location>
        <topology evidence="2">Multi-pass membrane protein</topology>
    </subcellularLocation>
</comment>
<dbReference type="GO" id="GO:0016529">
    <property type="term" value="C:sarcoplasmic reticulum"/>
    <property type="evidence" value="ECO:0007669"/>
    <property type="project" value="TreeGrafter"/>
</dbReference>
<dbReference type="GO" id="GO:0035091">
    <property type="term" value="F:phosphatidylinositol binding"/>
    <property type="evidence" value="ECO:0007669"/>
    <property type="project" value="TreeGrafter"/>
</dbReference>
<dbReference type="CDD" id="cd23277">
    <property type="entry name" value="beta-trefoil_MIR_ITPR"/>
    <property type="match status" value="1"/>
</dbReference>
<evidence type="ECO:0000313" key="6">
    <source>
        <dbReference type="Proteomes" id="UP000789390"/>
    </source>
</evidence>
<evidence type="ECO:0000256" key="1">
    <source>
        <dbReference type="ARBA" id="ARBA00022737"/>
    </source>
</evidence>
<dbReference type="AlphaFoldDB" id="A0A8J2WFV5"/>
<keyword evidence="6" id="KW-1185">Reference proteome</keyword>